<protein>
    <submittedName>
        <fullName evidence="1">Uncharacterized protein</fullName>
    </submittedName>
</protein>
<reference evidence="1 2" key="1">
    <citation type="journal article" date="2019" name="Sci. Rep.">
        <title>Orb-weaving spider Araneus ventricosus genome elucidates the spidroin gene catalogue.</title>
        <authorList>
            <person name="Kono N."/>
            <person name="Nakamura H."/>
            <person name="Ohtoshi R."/>
            <person name="Moran D.A.P."/>
            <person name="Shinohara A."/>
            <person name="Yoshida Y."/>
            <person name="Fujiwara M."/>
            <person name="Mori M."/>
            <person name="Tomita M."/>
            <person name="Arakawa K."/>
        </authorList>
    </citation>
    <scope>NUCLEOTIDE SEQUENCE [LARGE SCALE GENOMIC DNA]</scope>
</reference>
<sequence>MNNISNVNAHAIYVRNMARISEKTLSRKKFAIKLSEDLAPWMKKSLNAPTLSRSTRTIIRELLKLDLSIQPTEQSDIKKKKNLCILPVQFVQNDVQLLSNMFQSNVRRTSC</sequence>
<organism evidence="1 2">
    <name type="scientific">Araneus ventricosus</name>
    <name type="common">Orbweaver spider</name>
    <name type="synonym">Epeira ventricosa</name>
    <dbReference type="NCBI Taxonomy" id="182803"/>
    <lineage>
        <taxon>Eukaryota</taxon>
        <taxon>Metazoa</taxon>
        <taxon>Ecdysozoa</taxon>
        <taxon>Arthropoda</taxon>
        <taxon>Chelicerata</taxon>
        <taxon>Arachnida</taxon>
        <taxon>Araneae</taxon>
        <taxon>Araneomorphae</taxon>
        <taxon>Entelegynae</taxon>
        <taxon>Araneoidea</taxon>
        <taxon>Araneidae</taxon>
        <taxon>Araneus</taxon>
    </lineage>
</organism>
<gene>
    <name evidence="1" type="ORF">AVEN_50279_1</name>
</gene>
<evidence type="ECO:0000313" key="2">
    <source>
        <dbReference type="Proteomes" id="UP000499080"/>
    </source>
</evidence>
<accession>A0A4Y2G7A2</accession>
<name>A0A4Y2G7A2_ARAVE</name>
<proteinExistence type="predicted"/>
<dbReference type="EMBL" id="BGPR01001217">
    <property type="protein sequence ID" value="GBM48489.1"/>
    <property type="molecule type" value="Genomic_DNA"/>
</dbReference>
<dbReference type="AlphaFoldDB" id="A0A4Y2G7A2"/>
<keyword evidence="2" id="KW-1185">Reference proteome</keyword>
<comment type="caution">
    <text evidence="1">The sequence shown here is derived from an EMBL/GenBank/DDBJ whole genome shotgun (WGS) entry which is preliminary data.</text>
</comment>
<dbReference type="OrthoDB" id="6770266at2759"/>
<dbReference type="Proteomes" id="UP000499080">
    <property type="component" value="Unassembled WGS sequence"/>
</dbReference>
<evidence type="ECO:0000313" key="1">
    <source>
        <dbReference type="EMBL" id="GBM48489.1"/>
    </source>
</evidence>